<sequence>MTDPVDLAPASSAAAPASTPSQPTATPSQPLPIRDSKSATDPAQQDKKPKGKPAAPATASGDAVAAGGEKVLTPAELKKKAKEEKAARRAKEKLERESGAGAAGGSAPGGAQGRPPVTPKKDAAGGASQKGQKAPPPRRGSGPGIVSHTPVVEQKKKKDDKKVAVFGHLYGQQRRTTIAGAAKEVHPAVLALGLQLRDYVVCGSSARCVATLLAFKRVIESYDTPPNNSLSRHLTTVLSHQITYLSTCRPLSISQGNAIRQLKLTISSIDPSTPEASAKTTLCEFIDGYIREKITVADQVIAASAAQKIQDGDVIVTFAGSSIVKQTLLLAHSEGKRFRVSIIDSRPLFEGKNLARALANAGLDVQYSLMHGVSHAIKDATKVFLGAHAMTSNGRLYSRVGTALVAMSAKERAGGVEVPVIVCCETVKFTDRVALDSIVVNEIADADELVSNQLPQQVTGLADPGAHTPAPVDPKKGGKAAPKEPTPAPSASSRASSTSPLTEWKDTSNLQLLNIMYDVTPAEYVDMVVTEMGSLPPSAVPIVHRMSTNM</sequence>
<feature type="compositionally biased region" description="Basic and acidic residues" evidence="10">
    <location>
        <begin position="76"/>
        <end position="98"/>
    </location>
</feature>
<feature type="region of interest" description="Disordered" evidence="10">
    <location>
        <begin position="459"/>
        <end position="503"/>
    </location>
</feature>
<feature type="compositionally biased region" description="Low complexity" evidence="10">
    <location>
        <begin position="124"/>
        <end position="133"/>
    </location>
</feature>
<reference evidence="11" key="2">
    <citation type="journal article" date="2023" name="IMA Fungus">
        <title>Comparative genomic study of the Penicillium genus elucidates a diverse pangenome and 15 lateral gene transfer events.</title>
        <authorList>
            <person name="Petersen C."/>
            <person name="Sorensen T."/>
            <person name="Nielsen M.R."/>
            <person name="Sondergaard T.E."/>
            <person name="Sorensen J.L."/>
            <person name="Fitzpatrick D.A."/>
            <person name="Frisvad J.C."/>
            <person name="Nielsen K.L."/>
        </authorList>
    </citation>
    <scope>NUCLEOTIDE SEQUENCE</scope>
    <source>
        <strain evidence="11">IBT 21472</strain>
    </source>
</reference>
<evidence type="ECO:0000256" key="7">
    <source>
        <dbReference type="ARBA" id="ARBA00044356"/>
    </source>
</evidence>
<feature type="region of interest" description="Disordered" evidence="10">
    <location>
        <begin position="1"/>
        <end position="159"/>
    </location>
</feature>
<evidence type="ECO:0000256" key="1">
    <source>
        <dbReference type="ARBA" id="ARBA00004514"/>
    </source>
</evidence>
<dbReference type="AlphaFoldDB" id="A0A9W9L7G6"/>
<evidence type="ECO:0000313" key="11">
    <source>
        <dbReference type="EMBL" id="KAJ5315312.1"/>
    </source>
</evidence>
<comment type="subunit">
    <text evidence="8">Component of the translation initiation factor 2B (eIF2B) complex which is a heterodecamer of two sets of five different subunits: alpha, beta, gamma, delta and epsilon. Subunits alpha, beta and delta comprise a regulatory subcomplex and subunits epsilon and gamma comprise a catalytic subcomplex. Within the complex, the hexameric regulatory complex resides at the center, with the two heterodimeric catalytic subcomplexes bound on opposite sides.</text>
</comment>
<comment type="subcellular location">
    <subcellularLocation>
        <location evidence="1">Cytoplasm</location>
        <location evidence="1">Cytosol</location>
    </subcellularLocation>
</comment>
<comment type="similarity">
    <text evidence="2 9">Belongs to the eIF-2B alpha/beta/delta subunits family.</text>
</comment>
<evidence type="ECO:0000256" key="2">
    <source>
        <dbReference type="ARBA" id="ARBA00007251"/>
    </source>
</evidence>
<evidence type="ECO:0000256" key="9">
    <source>
        <dbReference type="RuleBase" id="RU003814"/>
    </source>
</evidence>
<dbReference type="InterPro" id="IPR037171">
    <property type="entry name" value="NagB/RpiA_transferase-like"/>
</dbReference>
<dbReference type="OrthoDB" id="10254737at2759"/>
<evidence type="ECO:0000256" key="6">
    <source>
        <dbReference type="ARBA" id="ARBA00044147"/>
    </source>
</evidence>
<feature type="compositionally biased region" description="Low complexity" evidence="10">
    <location>
        <begin position="489"/>
        <end position="502"/>
    </location>
</feature>
<evidence type="ECO:0000256" key="4">
    <source>
        <dbReference type="ARBA" id="ARBA00022540"/>
    </source>
</evidence>
<dbReference type="PANTHER" id="PTHR10233">
    <property type="entry name" value="TRANSLATION INITIATION FACTOR EIF-2B"/>
    <property type="match status" value="1"/>
</dbReference>
<reference evidence="11" key="1">
    <citation type="submission" date="2022-12" db="EMBL/GenBank/DDBJ databases">
        <authorList>
            <person name="Petersen C."/>
        </authorList>
    </citation>
    <scope>NUCLEOTIDE SEQUENCE</scope>
    <source>
        <strain evidence="11">IBT 21472</strain>
    </source>
</reference>
<evidence type="ECO:0000256" key="5">
    <source>
        <dbReference type="ARBA" id="ARBA00022917"/>
    </source>
</evidence>
<dbReference type="PANTHER" id="PTHR10233:SF14">
    <property type="entry name" value="TRANSLATION INITIATION FACTOR EIF-2B SUBUNIT DELTA"/>
    <property type="match status" value="1"/>
</dbReference>
<evidence type="ECO:0000313" key="12">
    <source>
        <dbReference type="Proteomes" id="UP001147746"/>
    </source>
</evidence>
<proteinExistence type="inferred from homology"/>
<dbReference type="Proteomes" id="UP001147746">
    <property type="component" value="Unassembled WGS sequence"/>
</dbReference>
<evidence type="ECO:0000256" key="8">
    <source>
        <dbReference type="ARBA" id="ARBA00046432"/>
    </source>
</evidence>
<protein>
    <recommendedName>
        <fullName evidence="6">Translation initiation factor eIF2B subunit delta</fullName>
    </recommendedName>
    <alternativeName>
        <fullName evidence="7">eIF2B GDP-GTP exchange factor subunit delta</fullName>
    </alternativeName>
</protein>
<dbReference type="SUPFAM" id="SSF100950">
    <property type="entry name" value="NagB/RpiA/CoA transferase-like"/>
    <property type="match status" value="1"/>
</dbReference>
<feature type="compositionally biased region" description="Low complexity" evidence="10">
    <location>
        <begin position="7"/>
        <end position="32"/>
    </location>
</feature>
<dbReference type="InterPro" id="IPR000649">
    <property type="entry name" value="IF-2B-related"/>
</dbReference>
<feature type="compositionally biased region" description="Basic and acidic residues" evidence="10">
    <location>
        <begin position="34"/>
        <end position="48"/>
    </location>
</feature>
<organism evidence="11 12">
    <name type="scientific">Penicillium atrosanguineum</name>
    <dbReference type="NCBI Taxonomy" id="1132637"/>
    <lineage>
        <taxon>Eukaryota</taxon>
        <taxon>Fungi</taxon>
        <taxon>Dikarya</taxon>
        <taxon>Ascomycota</taxon>
        <taxon>Pezizomycotina</taxon>
        <taxon>Eurotiomycetes</taxon>
        <taxon>Eurotiomycetidae</taxon>
        <taxon>Eurotiales</taxon>
        <taxon>Aspergillaceae</taxon>
        <taxon>Penicillium</taxon>
    </lineage>
</organism>
<dbReference type="InterPro" id="IPR042529">
    <property type="entry name" value="IF_2B-like_C"/>
</dbReference>
<dbReference type="EMBL" id="JAPZBO010000005">
    <property type="protein sequence ID" value="KAJ5315312.1"/>
    <property type="molecule type" value="Genomic_DNA"/>
</dbReference>
<accession>A0A9W9L7G6</accession>
<name>A0A9W9L7G6_9EURO</name>
<comment type="caution">
    <text evidence="11">The sequence shown here is derived from an EMBL/GenBank/DDBJ whole genome shotgun (WGS) entry which is preliminary data.</text>
</comment>
<keyword evidence="5" id="KW-0648">Protein biosynthesis</keyword>
<keyword evidence="4 11" id="KW-0396">Initiation factor</keyword>
<evidence type="ECO:0000256" key="3">
    <source>
        <dbReference type="ARBA" id="ARBA00022490"/>
    </source>
</evidence>
<dbReference type="Gene3D" id="3.40.50.10470">
    <property type="entry name" value="Translation initiation factor eif-2b, domain 2"/>
    <property type="match status" value="1"/>
</dbReference>
<feature type="compositionally biased region" description="Gly residues" evidence="10">
    <location>
        <begin position="101"/>
        <end position="112"/>
    </location>
</feature>
<gene>
    <name evidence="11" type="ORF">N7476_005619</name>
</gene>
<evidence type="ECO:0000256" key="10">
    <source>
        <dbReference type="SAM" id="MobiDB-lite"/>
    </source>
</evidence>
<dbReference type="Pfam" id="PF01008">
    <property type="entry name" value="IF-2B"/>
    <property type="match status" value="1"/>
</dbReference>
<keyword evidence="3" id="KW-0963">Cytoplasm</keyword>
<dbReference type="GO" id="GO:0005829">
    <property type="term" value="C:cytosol"/>
    <property type="evidence" value="ECO:0007669"/>
    <property type="project" value="UniProtKB-SubCell"/>
</dbReference>
<dbReference type="GO" id="GO:0003743">
    <property type="term" value="F:translation initiation factor activity"/>
    <property type="evidence" value="ECO:0007669"/>
    <property type="project" value="UniProtKB-KW"/>
</dbReference>
<keyword evidence="12" id="KW-1185">Reference proteome</keyword>